<evidence type="ECO:0000313" key="1">
    <source>
        <dbReference type="EMBL" id="MDR6582862.1"/>
    </source>
</evidence>
<comment type="caution">
    <text evidence="1">The sequence shown here is derived from an EMBL/GenBank/DDBJ whole genome shotgun (WGS) entry which is preliminary data.</text>
</comment>
<accession>A0ABU1PAB2</accession>
<dbReference type="EMBL" id="JAVDSJ010000001">
    <property type="protein sequence ID" value="MDR6582862.1"/>
    <property type="molecule type" value="Genomic_DNA"/>
</dbReference>
<sequence>MEKEEPMSNPDTTSAAMQYIMTMLLQRLDATGAVKLDEMIAGVQSDLQACIDPTPAVQETFKETLTLLRFARNCGTGQ</sequence>
<protein>
    <recommendedName>
        <fullName evidence="3">DUF2594 family protein</fullName>
    </recommendedName>
</protein>
<name>A0ABU1PAB2_9BURK</name>
<gene>
    <name evidence="1" type="ORF">J2W50_001037</name>
</gene>
<dbReference type="RefSeq" id="WP_146012824.1">
    <property type="nucleotide sequence ID" value="NZ_JAVDSJ010000001.1"/>
</dbReference>
<reference evidence="1 2" key="1">
    <citation type="submission" date="2023-07" db="EMBL/GenBank/DDBJ databases">
        <title>Sorghum-associated microbial communities from plants grown in Nebraska, USA.</title>
        <authorList>
            <person name="Schachtman D."/>
        </authorList>
    </citation>
    <scope>NUCLEOTIDE SEQUENCE [LARGE SCALE GENOMIC DNA]</scope>
    <source>
        <strain evidence="1 2">596</strain>
    </source>
</reference>
<dbReference type="Proteomes" id="UP001260715">
    <property type="component" value="Unassembled WGS sequence"/>
</dbReference>
<keyword evidence="2" id="KW-1185">Reference proteome</keyword>
<proteinExistence type="predicted"/>
<evidence type="ECO:0000313" key="2">
    <source>
        <dbReference type="Proteomes" id="UP001260715"/>
    </source>
</evidence>
<organism evidence="1 2">
    <name type="scientific">Herbaspirillum frisingense</name>
    <dbReference type="NCBI Taxonomy" id="92645"/>
    <lineage>
        <taxon>Bacteria</taxon>
        <taxon>Pseudomonadati</taxon>
        <taxon>Pseudomonadota</taxon>
        <taxon>Betaproteobacteria</taxon>
        <taxon>Burkholderiales</taxon>
        <taxon>Oxalobacteraceae</taxon>
        <taxon>Herbaspirillum</taxon>
    </lineage>
</organism>
<evidence type="ECO:0008006" key="3">
    <source>
        <dbReference type="Google" id="ProtNLM"/>
    </source>
</evidence>